<proteinExistence type="predicted"/>
<dbReference type="AlphaFoldDB" id="A0A315ZIG2"/>
<dbReference type="Proteomes" id="UP000245535">
    <property type="component" value="Unassembled WGS sequence"/>
</dbReference>
<dbReference type="PIRSF" id="PIRSF018250">
    <property type="entry name" value="Saccharopine_DH_Lys"/>
    <property type="match status" value="1"/>
</dbReference>
<dbReference type="CDD" id="cd05199">
    <property type="entry name" value="SDH_like"/>
    <property type="match status" value="1"/>
</dbReference>
<keyword evidence="6" id="KW-1185">Reference proteome</keyword>
<feature type="active site" description="Proton donor" evidence="2">
    <location>
        <position position="90"/>
    </location>
</feature>
<dbReference type="PANTHER" id="PTHR11133:SF22">
    <property type="entry name" value="ALPHA-AMINOADIPIC SEMIALDEHYDE SYNTHASE, MITOCHONDRIAL"/>
    <property type="match status" value="1"/>
</dbReference>
<feature type="binding site" evidence="3">
    <location>
        <begin position="186"/>
        <end position="187"/>
    </location>
    <ligand>
        <name>NAD(+)</name>
        <dbReference type="ChEBI" id="CHEBI:57540"/>
    </ligand>
</feature>
<dbReference type="InterPro" id="IPR027281">
    <property type="entry name" value="Lys1"/>
</dbReference>
<evidence type="ECO:0000256" key="3">
    <source>
        <dbReference type="PIRSR" id="PIRSR018250-3"/>
    </source>
</evidence>
<dbReference type="OrthoDB" id="1141481at2"/>
<gene>
    <name evidence="5" type="ORF">BC781_101875</name>
</gene>
<dbReference type="GO" id="GO:0009085">
    <property type="term" value="P:lysine biosynthetic process"/>
    <property type="evidence" value="ECO:0007669"/>
    <property type="project" value="InterPro"/>
</dbReference>
<evidence type="ECO:0000313" key="6">
    <source>
        <dbReference type="Proteomes" id="UP000245535"/>
    </source>
</evidence>
<feature type="domain" description="Alanine dehydrogenase/pyridine nucleotide transhydrogenase N-terminal" evidence="4">
    <location>
        <begin position="4"/>
        <end position="136"/>
    </location>
</feature>
<protein>
    <submittedName>
        <fullName evidence="5">Alanine dehydrogenase/PNT-like protein</fullName>
    </submittedName>
</protein>
<organism evidence="5 6">
    <name type="scientific">Sediminitomix flava</name>
    <dbReference type="NCBI Taxonomy" id="379075"/>
    <lineage>
        <taxon>Bacteria</taxon>
        <taxon>Pseudomonadati</taxon>
        <taxon>Bacteroidota</taxon>
        <taxon>Cytophagia</taxon>
        <taxon>Cytophagales</taxon>
        <taxon>Flammeovirgaceae</taxon>
        <taxon>Sediminitomix</taxon>
    </lineage>
</organism>
<evidence type="ECO:0000256" key="1">
    <source>
        <dbReference type="ARBA" id="ARBA00023002"/>
    </source>
</evidence>
<dbReference type="RefSeq" id="WP_109615993.1">
    <property type="nucleotide sequence ID" value="NZ_QGDO01000001.1"/>
</dbReference>
<evidence type="ECO:0000313" key="5">
    <source>
        <dbReference type="EMBL" id="PWJ44504.1"/>
    </source>
</evidence>
<dbReference type="InterPro" id="IPR007886">
    <property type="entry name" value="AlaDH/PNT_N"/>
</dbReference>
<keyword evidence="1" id="KW-0560">Oxidoreductase</keyword>
<dbReference type="SUPFAM" id="SSF52283">
    <property type="entry name" value="Formate/glycerate dehydrogenase catalytic domain-like"/>
    <property type="match status" value="1"/>
</dbReference>
<dbReference type="PANTHER" id="PTHR11133">
    <property type="entry name" value="SACCHAROPINE DEHYDROGENASE"/>
    <property type="match status" value="1"/>
</dbReference>
<keyword evidence="3" id="KW-0520">NAD</keyword>
<dbReference type="Pfam" id="PF05222">
    <property type="entry name" value="AlaDh_PNT_N"/>
    <property type="match status" value="1"/>
</dbReference>
<feature type="active site" description="Proton acceptor" evidence="2">
    <location>
        <position position="72"/>
    </location>
</feature>
<dbReference type="SMART" id="SM01003">
    <property type="entry name" value="AlaDh_PNT_N"/>
    <property type="match status" value="1"/>
</dbReference>
<dbReference type="GO" id="GO:0004754">
    <property type="term" value="F:saccharopine dehydrogenase (NAD+, L-lysine-forming) activity"/>
    <property type="evidence" value="ECO:0007669"/>
    <property type="project" value="InterPro"/>
</dbReference>
<evidence type="ECO:0000259" key="4">
    <source>
        <dbReference type="SMART" id="SM01003"/>
    </source>
</evidence>
<evidence type="ECO:0000256" key="2">
    <source>
        <dbReference type="PIRSR" id="PIRSR018250-1"/>
    </source>
</evidence>
<name>A0A315ZIG2_SEDFL</name>
<dbReference type="InterPro" id="IPR051168">
    <property type="entry name" value="AASS"/>
</dbReference>
<sequence length="404" mass="45963">MKIGILREGKTPPDKRVPFTPTQCELLKNTFEDLELVVQPSPIRCFSDDLYTQKGIVLQEDLSDCDVLFGVKEVPIKDLMADKHYFFFSHTHKFQEYNRPLLKAMLDNGLKMTDYECLTRKDGSRVLGFGRYAGIVGAYNGFRGLGIRLGRYELKPAHECDDFEELKEELKKVDLPNIKILLTGSGRVARGAEEILKLLELKELNVEEYLSQESFQEPVFCRADADSYVKHGQGKEFKFEDFFKNGGDYVSDFEKFYKSTDMFIAGHFWDQSSPVFFTQEDAKRDDFRIQFISDISCDIADPIPSTLRPSTIADPFYDYNPQTGSEESTFSSDKNISVMAVDNLPCELPKDASKDFGSHLVEEIVPLLFSNDADGIIERATITNGGKLTSNYSYLQDYVDAYKG</sequence>
<dbReference type="EMBL" id="QGDO01000001">
    <property type="protein sequence ID" value="PWJ44504.1"/>
    <property type="molecule type" value="Genomic_DNA"/>
</dbReference>
<dbReference type="Gene3D" id="3.40.50.720">
    <property type="entry name" value="NAD(P)-binding Rossmann-like Domain"/>
    <property type="match status" value="2"/>
</dbReference>
<comment type="caution">
    <text evidence="5">The sequence shown here is derived from an EMBL/GenBank/DDBJ whole genome shotgun (WGS) entry which is preliminary data.</text>
</comment>
<accession>A0A315ZIG2</accession>
<reference evidence="5 6" key="1">
    <citation type="submission" date="2018-03" db="EMBL/GenBank/DDBJ databases">
        <title>Genomic Encyclopedia of Archaeal and Bacterial Type Strains, Phase II (KMG-II): from individual species to whole genera.</title>
        <authorList>
            <person name="Goeker M."/>
        </authorList>
    </citation>
    <scope>NUCLEOTIDE SEQUENCE [LARGE SCALE GENOMIC DNA]</scope>
    <source>
        <strain evidence="5 6">DSM 28229</strain>
    </source>
</reference>